<dbReference type="InterPro" id="IPR001627">
    <property type="entry name" value="Semap_dom"/>
</dbReference>
<reference evidence="16" key="1">
    <citation type="submission" date="2021-05" db="EMBL/GenBank/DDBJ databases">
        <authorList>
            <person name="Alioto T."/>
            <person name="Alioto T."/>
            <person name="Gomez Garrido J."/>
        </authorList>
    </citation>
    <scope>NUCLEOTIDE SEQUENCE</scope>
</reference>
<dbReference type="GO" id="GO:0005886">
    <property type="term" value="C:plasma membrane"/>
    <property type="evidence" value="ECO:0007669"/>
    <property type="project" value="TreeGrafter"/>
</dbReference>
<dbReference type="EMBL" id="HBUF01304006">
    <property type="protein sequence ID" value="CAG6691659.1"/>
    <property type="molecule type" value="Transcribed_RNA"/>
</dbReference>
<dbReference type="GO" id="GO:0071526">
    <property type="term" value="P:semaphorin-plexin signaling pathway"/>
    <property type="evidence" value="ECO:0007669"/>
    <property type="project" value="TreeGrafter"/>
</dbReference>
<dbReference type="Gene3D" id="3.30.1680.10">
    <property type="entry name" value="ligand-binding face of the semaphorins, domain 2"/>
    <property type="match status" value="1"/>
</dbReference>
<accession>A0A8D8PZV1</accession>
<dbReference type="AlphaFoldDB" id="A0A8D8PZV1"/>
<dbReference type="SMART" id="SM00423">
    <property type="entry name" value="PSI"/>
    <property type="match status" value="1"/>
</dbReference>
<dbReference type="InterPro" id="IPR042068">
    <property type="entry name" value="SEM1A_sema_dom"/>
</dbReference>
<dbReference type="EMBL" id="HBUF01532505">
    <property type="protein sequence ID" value="CAG6752205.1"/>
    <property type="molecule type" value="Transcribed_RNA"/>
</dbReference>
<dbReference type="EMBL" id="HBUF01045263">
    <property type="protein sequence ID" value="CAG6619359.1"/>
    <property type="molecule type" value="Transcribed_RNA"/>
</dbReference>
<dbReference type="PROSITE" id="PS51004">
    <property type="entry name" value="SEMA"/>
    <property type="match status" value="1"/>
</dbReference>
<dbReference type="EMBL" id="HBUF01304007">
    <property type="protein sequence ID" value="CAG6691660.1"/>
    <property type="molecule type" value="Transcribed_RNA"/>
</dbReference>
<dbReference type="EMBL" id="HBUF01532506">
    <property type="protein sequence ID" value="CAG6752206.1"/>
    <property type="molecule type" value="Transcribed_RNA"/>
</dbReference>
<dbReference type="GO" id="GO:0030335">
    <property type="term" value="P:positive regulation of cell migration"/>
    <property type="evidence" value="ECO:0007669"/>
    <property type="project" value="TreeGrafter"/>
</dbReference>
<dbReference type="CDD" id="cd11237">
    <property type="entry name" value="Sema_1A"/>
    <property type="match status" value="1"/>
</dbReference>
<dbReference type="EMBL" id="HBUF01364394">
    <property type="protein sequence ID" value="CAG6722741.1"/>
    <property type="molecule type" value="Transcribed_RNA"/>
</dbReference>
<dbReference type="Gene3D" id="2.130.10.10">
    <property type="entry name" value="YVTN repeat-like/Quinoprotein amine dehydrogenase"/>
    <property type="match status" value="1"/>
</dbReference>
<dbReference type="EMBL" id="HBUF01532507">
    <property type="protein sequence ID" value="CAG6752207.1"/>
    <property type="molecule type" value="Transcribed_RNA"/>
</dbReference>
<keyword evidence="9" id="KW-1015">Disulfide bond</keyword>
<keyword evidence="8 14" id="KW-0472">Membrane</keyword>
<dbReference type="EMBL" id="HBUF01532504">
    <property type="protein sequence ID" value="CAG6752204.1"/>
    <property type="molecule type" value="Transcribed_RNA"/>
</dbReference>
<evidence type="ECO:0000256" key="10">
    <source>
        <dbReference type="ARBA" id="ARBA00023180"/>
    </source>
</evidence>
<name>A0A8D8PZV1_9HEMI</name>
<keyword evidence="7 14" id="KW-1133">Transmembrane helix</keyword>
<feature type="domain" description="Sema" evidence="15">
    <location>
        <begin position="31"/>
        <end position="497"/>
    </location>
</feature>
<dbReference type="InterPro" id="IPR036352">
    <property type="entry name" value="Semap_dom_sf"/>
</dbReference>
<dbReference type="GO" id="GO:0030215">
    <property type="term" value="F:semaphorin receptor binding"/>
    <property type="evidence" value="ECO:0007669"/>
    <property type="project" value="InterPro"/>
</dbReference>
<dbReference type="EMBL" id="HBUF01364392">
    <property type="protein sequence ID" value="CAG6722739.1"/>
    <property type="molecule type" value="Transcribed_RNA"/>
</dbReference>
<dbReference type="EMBL" id="HBUF01045265">
    <property type="protein sequence ID" value="CAG6619361.1"/>
    <property type="molecule type" value="Transcribed_RNA"/>
</dbReference>
<dbReference type="InterPro" id="IPR015943">
    <property type="entry name" value="WD40/YVTN_repeat-like_dom_sf"/>
</dbReference>
<evidence type="ECO:0000256" key="5">
    <source>
        <dbReference type="ARBA" id="ARBA00022782"/>
    </source>
</evidence>
<evidence type="ECO:0000256" key="11">
    <source>
        <dbReference type="ARBA" id="ARBA00074143"/>
    </source>
</evidence>
<evidence type="ECO:0000256" key="8">
    <source>
        <dbReference type="ARBA" id="ARBA00023136"/>
    </source>
</evidence>
<dbReference type="EMBL" id="HBUF01364395">
    <property type="protein sequence ID" value="CAG6722742.1"/>
    <property type="molecule type" value="Transcribed_RNA"/>
</dbReference>
<evidence type="ECO:0000256" key="12">
    <source>
        <dbReference type="ARBA" id="ARBA00083066"/>
    </source>
</evidence>
<evidence type="ECO:0000256" key="2">
    <source>
        <dbReference type="ARBA" id="ARBA00009492"/>
    </source>
</evidence>
<comment type="caution">
    <text evidence="13">Lacks conserved residue(s) required for the propagation of feature annotation.</text>
</comment>
<dbReference type="GO" id="GO:0045499">
    <property type="term" value="F:chemorepellent activity"/>
    <property type="evidence" value="ECO:0007669"/>
    <property type="project" value="TreeGrafter"/>
</dbReference>
<feature type="transmembrane region" description="Helical" evidence="14">
    <location>
        <begin position="621"/>
        <end position="643"/>
    </location>
</feature>
<evidence type="ECO:0000256" key="9">
    <source>
        <dbReference type="ARBA" id="ARBA00023157"/>
    </source>
</evidence>
<dbReference type="EMBL" id="HBUF01045262">
    <property type="protein sequence ID" value="CAG6619358.1"/>
    <property type="molecule type" value="Transcribed_RNA"/>
</dbReference>
<dbReference type="EMBL" id="HBUF01045264">
    <property type="protein sequence ID" value="CAG6619360.1"/>
    <property type="molecule type" value="Transcribed_RNA"/>
</dbReference>
<dbReference type="SMART" id="SM00630">
    <property type="entry name" value="Sema"/>
    <property type="match status" value="1"/>
</dbReference>
<dbReference type="Pfam" id="PF01437">
    <property type="entry name" value="PSI"/>
    <property type="match status" value="1"/>
</dbReference>
<comment type="subcellular location">
    <subcellularLocation>
        <location evidence="1">Membrane</location>
    </subcellularLocation>
</comment>
<evidence type="ECO:0000256" key="3">
    <source>
        <dbReference type="ARBA" id="ARBA00022473"/>
    </source>
</evidence>
<dbReference type="InterPro" id="IPR002165">
    <property type="entry name" value="Plexin_repeat"/>
</dbReference>
<organism evidence="16">
    <name type="scientific">Cacopsylla melanoneura</name>
    <dbReference type="NCBI Taxonomy" id="428564"/>
    <lineage>
        <taxon>Eukaryota</taxon>
        <taxon>Metazoa</taxon>
        <taxon>Ecdysozoa</taxon>
        <taxon>Arthropoda</taxon>
        <taxon>Hexapoda</taxon>
        <taxon>Insecta</taxon>
        <taxon>Pterygota</taxon>
        <taxon>Neoptera</taxon>
        <taxon>Paraneoptera</taxon>
        <taxon>Hemiptera</taxon>
        <taxon>Sternorrhyncha</taxon>
        <taxon>Psylloidea</taxon>
        <taxon>Psyllidae</taxon>
        <taxon>Psyllinae</taxon>
        <taxon>Cacopsylla</taxon>
    </lineage>
</organism>
<keyword evidence="6" id="KW-0524">Neurogenesis</keyword>
<evidence type="ECO:0000313" key="16">
    <source>
        <dbReference type="EMBL" id="CAG6619358.1"/>
    </source>
</evidence>
<keyword evidence="10" id="KW-0325">Glycoprotein</keyword>
<dbReference type="PANTHER" id="PTHR11036">
    <property type="entry name" value="SEMAPHORIN"/>
    <property type="match status" value="1"/>
</dbReference>
<dbReference type="PANTHER" id="PTHR11036:SF131">
    <property type="entry name" value="MIP07328P"/>
    <property type="match status" value="1"/>
</dbReference>
<keyword evidence="3" id="KW-0217">Developmental protein</keyword>
<evidence type="ECO:0000256" key="1">
    <source>
        <dbReference type="ARBA" id="ARBA00004370"/>
    </source>
</evidence>
<dbReference type="InterPro" id="IPR027231">
    <property type="entry name" value="Semaphorin"/>
</dbReference>
<dbReference type="SUPFAM" id="SSF101912">
    <property type="entry name" value="Sema domain"/>
    <property type="match status" value="1"/>
</dbReference>
<dbReference type="SUPFAM" id="SSF103575">
    <property type="entry name" value="Plexin repeat"/>
    <property type="match status" value="1"/>
</dbReference>
<proteinExistence type="inferred from homology"/>
<dbReference type="FunFam" id="2.130.10.10:FF:000346">
    <property type="entry name" value="Sema-1a, isoform D"/>
    <property type="match status" value="1"/>
</dbReference>
<dbReference type="FunFam" id="3.30.1680.10:FF:000016">
    <property type="entry name" value="Putative Semaphorin-6B"/>
    <property type="match status" value="1"/>
</dbReference>
<evidence type="ECO:0000259" key="15">
    <source>
        <dbReference type="PROSITE" id="PS51004"/>
    </source>
</evidence>
<comment type="similarity">
    <text evidence="2">Belongs to the semaphorin family.</text>
</comment>
<dbReference type="EMBL" id="HBUF01364393">
    <property type="protein sequence ID" value="CAG6722740.1"/>
    <property type="molecule type" value="Transcribed_RNA"/>
</dbReference>
<evidence type="ECO:0000256" key="4">
    <source>
        <dbReference type="ARBA" id="ARBA00022692"/>
    </source>
</evidence>
<dbReference type="Pfam" id="PF01403">
    <property type="entry name" value="Sema"/>
    <property type="match status" value="1"/>
</dbReference>
<evidence type="ECO:0000256" key="14">
    <source>
        <dbReference type="SAM" id="Phobius"/>
    </source>
</evidence>
<evidence type="ECO:0000256" key="6">
    <source>
        <dbReference type="ARBA" id="ARBA00022902"/>
    </source>
</evidence>
<dbReference type="GO" id="GO:0007411">
    <property type="term" value="P:axon guidance"/>
    <property type="evidence" value="ECO:0007669"/>
    <property type="project" value="TreeGrafter"/>
</dbReference>
<dbReference type="InterPro" id="IPR016201">
    <property type="entry name" value="PSI"/>
</dbReference>
<keyword evidence="5" id="KW-0221">Differentiation</keyword>
<evidence type="ECO:0000256" key="7">
    <source>
        <dbReference type="ARBA" id="ARBA00022989"/>
    </source>
</evidence>
<protein>
    <recommendedName>
        <fullName evidence="11">Semaphorin-1A</fullName>
    </recommendedName>
    <alternativeName>
        <fullName evidence="12">Semaphorin-I</fullName>
    </alternativeName>
</protein>
<keyword evidence="4 14" id="KW-0812">Transmembrane</keyword>
<sequence length="735" mass="81460">MSSSSLYQQIYVQVLLTSLQVLAWSPNPVPKHVFKYDQFESQHFYGNSSEKDNDYFKILHQEYNSVLVGARNTVYNISVHNLSELASQRISWAPSGAHRELCLLKGKSEDDCHNYIRVGAKLEDNSLLVCGTNAYRPLCRKYKNQDGTLTPADKDIEGPGRCPFSPSHNSTALFTDGHLYTATVADFSGGEPLIYREPQRTERSDLKQLNDPSFVSSLSYGNYVLFFFREAAVEYINCGKAVYSRVARVCKSDKGGPHQFWDRWTTFLKSRLNCSMPGEYPFYFDEIQATSDVVQGEYGGAYDDIIYGVFNTPVNSIGGSAICAFSMRQLMDTFDGPFKEQDGMNANWLPVPHSKVPEPRPGACVNDSRTLPDFTVNFVKTHSLMNNAVPSYFSHPVSIKVSWTSKFSSIAVDPQVRALSGTTYDVIFVGTEDGKVVKIVNVASGGVGTQTRALVIEELQVLPPGTPVQSLSIVRTVSQNHAKLLVVSNKQLTHIALHRCKVFSTCADCVNLQDPYCAWDTKLRKCVPYQERSALPAAQFVQNILKPASAQCPEDSSSDVRELTDEQNEIDNRILDSGSESDGKECAPTKCPSCVGQCADSLASQAASQQDKIVIYTGNTLGLTVLTSVLLTLLIGFTAGYLCSRYVRNDTYTNIMPFHARQQLNRLDNSSNLESGAAGTVASSWTSHPNNKNTLNLVMNVCHETERSPKNDLNEKNSTLENSKNTLQKVKKTYI</sequence>
<evidence type="ECO:0000256" key="13">
    <source>
        <dbReference type="PROSITE-ProRule" id="PRU00352"/>
    </source>
</evidence>